<dbReference type="Proteomes" id="UP000046090">
    <property type="component" value="Unassembled WGS sequence"/>
</dbReference>
<proteinExistence type="predicted"/>
<dbReference type="Pfam" id="PF09549">
    <property type="entry name" value="RE_Bpu10I"/>
    <property type="match status" value="1"/>
</dbReference>
<dbReference type="InterPro" id="IPR018577">
    <property type="entry name" value="Restrct_endonuc_II_Bpu10I"/>
</dbReference>
<reference evidence="2" key="1">
    <citation type="submission" date="2014-12" db="EMBL/GenBank/DDBJ databases">
        <authorList>
            <person name="Smet A."/>
        </authorList>
    </citation>
    <scope>NUCLEOTIDE SEQUENCE [LARGE SCALE GENOMIC DNA]</scope>
</reference>
<sequence length="98" mass="11465">MGAKYYLLCDFLDMTPINTATTDIDEILITRKAKRISSNVRKKYNTYAGRQNGRTDYVKYLKSHLYSIDVFKRFIDHIISQIQDGDLNEENVLKSGYF</sequence>
<keyword evidence="2" id="KW-1185">Reference proteome</keyword>
<dbReference type="AlphaFoldDB" id="A0A0K2YCL4"/>
<protein>
    <submittedName>
        <fullName evidence="1">Bpu10I restriction endonuclease beta subunit</fullName>
    </submittedName>
</protein>
<keyword evidence="1" id="KW-0255">Endonuclease</keyword>
<keyword evidence="1" id="KW-0540">Nuclease</keyword>
<organism evidence="1 2">
    <name type="scientific">Helicobacter heilmannii</name>
    <dbReference type="NCBI Taxonomy" id="35817"/>
    <lineage>
        <taxon>Bacteria</taxon>
        <taxon>Pseudomonadati</taxon>
        <taxon>Campylobacterota</taxon>
        <taxon>Epsilonproteobacteria</taxon>
        <taxon>Campylobacterales</taxon>
        <taxon>Helicobacteraceae</taxon>
        <taxon>Helicobacter</taxon>
    </lineage>
</organism>
<dbReference type="GO" id="GO:0004519">
    <property type="term" value="F:endonuclease activity"/>
    <property type="evidence" value="ECO:0007669"/>
    <property type="project" value="UniProtKB-KW"/>
</dbReference>
<evidence type="ECO:0000313" key="2">
    <source>
        <dbReference type="Proteomes" id="UP000046090"/>
    </source>
</evidence>
<accession>A0A0K2YCL4</accession>
<dbReference type="EMBL" id="CDMK01000002">
    <property type="protein sequence ID" value="CRI34690.1"/>
    <property type="molecule type" value="Genomic_DNA"/>
</dbReference>
<gene>
    <name evidence="1" type="ORF">HHE01_04910</name>
</gene>
<evidence type="ECO:0000313" key="1">
    <source>
        <dbReference type="EMBL" id="CRI34690.1"/>
    </source>
</evidence>
<name>A0A0K2YCL4_HELHE</name>
<keyword evidence="1" id="KW-0378">Hydrolase</keyword>
<dbReference type="REBASE" id="659113">
    <property type="entry name" value="M.HheASB1ORF17470P"/>
</dbReference>